<evidence type="ECO:0000256" key="2">
    <source>
        <dbReference type="ARBA" id="ARBA00022723"/>
    </source>
</evidence>
<dbReference type="InterPro" id="IPR050815">
    <property type="entry name" value="TF_fung"/>
</dbReference>
<dbReference type="GO" id="GO:0000981">
    <property type="term" value="F:DNA-binding transcription factor activity, RNA polymerase II-specific"/>
    <property type="evidence" value="ECO:0007669"/>
    <property type="project" value="InterPro"/>
</dbReference>
<dbReference type="PANTHER" id="PTHR47338">
    <property type="entry name" value="ZN(II)2CYS6 TRANSCRIPTION FACTOR (EUROFUNG)-RELATED"/>
    <property type="match status" value="1"/>
</dbReference>
<evidence type="ECO:0000256" key="5">
    <source>
        <dbReference type="ARBA" id="ARBA00023242"/>
    </source>
</evidence>
<dbReference type="GO" id="GO:0005634">
    <property type="term" value="C:nucleus"/>
    <property type="evidence" value="ECO:0007669"/>
    <property type="project" value="UniProtKB-SubCell"/>
</dbReference>
<evidence type="ECO:0000313" key="8">
    <source>
        <dbReference type="Proteomes" id="UP000070444"/>
    </source>
</evidence>
<dbReference type="GO" id="GO:0003677">
    <property type="term" value="F:DNA binding"/>
    <property type="evidence" value="ECO:0007669"/>
    <property type="project" value="InterPro"/>
</dbReference>
<proteinExistence type="predicted"/>
<dbReference type="Pfam" id="PF04082">
    <property type="entry name" value="Fungal_trans"/>
    <property type="match status" value="1"/>
</dbReference>
<feature type="non-terminal residue" evidence="7">
    <location>
        <position position="1"/>
    </location>
</feature>
<evidence type="ECO:0000313" key="7">
    <source>
        <dbReference type="EMBL" id="KXN65680.1"/>
    </source>
</evidence>
<dbReference type="InterPro" id="IPR007219">
    <property type="entry name" value="XnlR_reg_dom"/>
</dbReference>
<protein>
    <recommendedName>
        <fullName evidence="6">Xylanolytic transcriptional activator regulatory domain-containing protein</fullName>
    </recommendedName>
</protein>
<dbReference type="AlphaFoldDB" id="A0A137NSK8"/>
<reference evidence="7 8" key="1">
    <citation type="journal article" date="2015" name="Genome Biol. Evol.">
        <title>Phylogenomic analyses indicate that early fungi evolved digesting cell walls of algal ancestors of land plants.</title>
        <authorList>
            <person name="Chang Y."/>
            <person name="Wang S."/>
            <person name="Sekimoto S."/>
            <person name="Aerts A.L."/>
            <person name="Choi C."/>
            <person name="Clum A."/>
            <person name="LaButti K.M."/>
            <person name="Lindquist E.A."/>
            <person name="Yee Ngan C."/>
            <person name="Ohm R.A."/>
            <person name="Salamov A.A."/>
            <person name="Grigoriev I.V."/>
            <person name="Spatafora J.W."/>
            <person name="Berbee M.L."/>
        </authorList>
    </citation>
    <scope>NUCLEOTIDE SEQUENCE [LARGE SCALE GENOMIC DNA]</scope>
    <source>
        <strain evidence="7 8">NRRL 28638</strain>
    </source>
</reference>
<dbReference type="GO" id="GO:0008270">
    <property type="term" value="F:zinc ion binding"/>
    <property type="evidence" value="ECO:0007669"/>
    <property type="project" value="InterPro"/>
</dbReference>
<gene>
    <name evidence="7" type="ORF">CONCODRAFT_12657</name>
</gene>
<keyword evidence="5" id="KW-0539">Nucleus</keyword>
<dbReference type="CDD" id="cd12148">
    <property type="entry name" value="fungal_TF_MHR"/>
    <property type="match status" value="1"/>
</dbReference>
<dbReference type="GO" id="GO:0006351">
    <property type="term" value="P:DNA-templated transcription"/>
    <property type="evidence" value="ECO:0007669"/>
    <property type="project" value="InterPro"/>
</dbReference>
<sequence>AKKLQSAPKIQKLIENHEELSSYKVYYPKSSSPPYTSPLQLLTKSSFWENLLKVFFQNTYDKVPIFSIAHFDPKTAPQCVLAAIYYTGYKFLSDQPEELTLYMERYAKENLKILIRQCSLSAIQALLLYTAVYYGEGNVSLHYTCRAHATRIGYAIGIHLDNKIFSELEKYTRRLMIIKLRCINIVGSRSDNLTANFLTEFGSLNIKPVEPEWQTLNKNSVIYYEDEIERMLYAVCCSHYINFFDELKYSVYSSLYNDVRDSRYKSEWNKTRKDVTRIYQKYTRIFQSLSTMHPDYIQITSKYEFLICAFYHDTMEDMYFNLINKIEDLNSSDIDEAIDHLDWMFKFIIS</sequence>
<keyword evidence="2" id="KW-0479">Metal-binding</keyword>
<keyword evidence="8" id="KW-1185">Reference proteome</keyword>
<accession>A0A137NSK8</accession>
<evidence type="ECO:0000259" key="6">
    <source>
        <dbReference type="Pfam" id="PF04082"/>
    </source>
</evidence>
<keyword evidence="3" id="KW-0805">Transcription regulation</keyword>
<evidence type="ECO:0000256" key="1">
    <source>
        <dbReference type="ARBA" id="ARBA00004123"/>
    </source>
</evidence>
<dbReference type="Proteomes" id="UP000070444">
    <property type="component" value="Unassembled WGS sequence"/>
</dbReference>
<feature type="domain" description="Xylanolytic transcriptional activator regulatory" evidence="6">
    <location>
        <begin position="52"/>
        <end position="166"/>
    </location>
</feature>
<evidence type="ECO:0000256" key="4">
    <source>
        <dbReference type="ARBA" id="ARBA00023163"/>
    </source>
</evidence>
<comment type="subcellular location">
    <subcellularLocation>
        <location evidence="1">Nucleus</location>
    </subcellularLocation>
</comment>
<dbReference type="PANTHER" id="PTHR47338:SF5">
    <property type="entry name" value="ZN(II)2CYS6 TRANSCRIPTION FACTOR (EUROFUNG)"/>
    <property type="match status" value="1"/>
</dbReference>
<keyword evidence="4" id="KW-0804">Transcription</keyword>
<evidence type="ECO:0000256" key="3">
    <source>
        <dbReference type="ARBA" id="ARBA00023015"/>
    </source>
</evidence>
<organism evidence="7 8">
    <name type="scientific">Conidiobolus coronatus (strain ATCC 28846 / CBS 209.66 / NRRL 28638)</name>
    <name type="common">Delacroixia coronata</name>
    <dbReference type="NCBI Taxonomy" id="796925"/>
    <lineage>
        <taxon>Eukaryota</taxon>
        <taxon>Fungi</taxon>
        <taxon>Fungi incertae sedis</taxon>
        <taxon>Zoopagomycota</taxon>
        <taxon>Entomophthoromycotina</taxon>
        <taxon>Entomophthoromycetes</taxon>
        <taxon>Entomophthorales</taxon>
        <taxon>Ancylistaceae</taxon>
        <taxon>Conidiobolus</taxon>
    </lineage>
</organism>
<name>A0A137NSK8_CONC2</name>
<dbReference type="EMBL" id="KQ964832">
    <property type="protein sequence ID" value="KXN65680.1"/>
    <property type="molecule type" value="Genomic_DNA"/>
</dbReference>
<feature type="non-terminal residue" evidence="7">
    <location>
        <position position="350"/>
    </location>
</feature>